<protein>
    <submittedName>
        <fullName evidence="2">Uncharacterized protein</fullName>
    </submittedName>
</protein>
<feature type="compositionally biased region" description="Polar residues" evidence="1">
    <location>
        <begin position="181"/>
        <end position="193"/>
    </location>
</feature>
<dbReference type="EMBL" id="HBEK01023539">
    <property type="protein sequence ID" value="CAD8402908.1"/>
    <property type="molecule type" value="Transcribed_RNA"/>
</dbReference>
<feature type="region of interest" description="Disordered" evidence="1">
    <location>
        <begin position="159"/>
        <end position="193"/>
    </location>
</feature>
<dbReference type="AlphaFoldDB" id="A0A7S0G8H4"/>
<proteinExistence type="predicted"/>
<sequence>MGGRKWKLPVYPKKPTWRFYRGSFRREEGMLEFGRFRTVEKGNYPERTLGLYHGAKVEKERVLIKPKVNQWAVVRRRPNIQCIQTPSKALGTDIHFNMSIAALTKIRQYKGLDGYLMSEDPKMINYNRGFLYKDQIRQVYEHERELDFRRREERIKEILASRRKQPEVTTEKCVKRDEQPPDSNTSQTQPENS</sequence>
<evidence type="ECO:0000256" key="1">
    <source>
        <dbReference type="SAM" id="MobiDB-lite"/>
    </source>
</evidence>
<name>A0A7S0G8H4_9RHOD</name>
<organism evidence="2">
    <name type="scientific">Rhodosorus marinus</name>
    <dbReference type="NCBI Taxonomy" id="101924"/>
    <lineage>
        <taxon>Eukaryota</taxon>
        <taxon>Rhodophyta</taxon>
        <taxon>Stylonematophyceae</taxon>
        <taxon>Stylonematales</taxon>
        <taxon>Stylonemataceae</taxon>
        <taxon>Rhodosorus</taxon>
    </lineage>
</organism>
<evidence type="ECO:0000313" key="2">
    <source>
        <dbReference type="EMBL" id="CAD8402908.1"/>
    </source>
</evidence>
<accession>A0A7S0G8H4</accession>
<feature type="compositionally biased region" description="Basic and acidic residues" evidence="1">
    <location>
        <begin position="159"/>
        <end position="179"/>
    </location>
</feature>
<gene>
    <name evidence="2" type="ORF">RMAR0315_LOCUS12913</name>
</gene>
<reference evidence="2" key="1">
    <citation type="submission" date="2021-01" db="EMBL/GenBank/DDBJ databases">
        <authorList>
            <person name="Corre E."/>
            <person name="Pelletier E."/>
            <person name="Niang G."/>
            <person name="Scheremetjew M."/>
            <person name="Finn R."/>
            <person name="Kale V."/>
            <person name="Holt S."/>
            <person name="Cochrane G."/>
            <person name="Meng A."/>
            <person name="Brown T."/>
            <person name="Cohen L."/>
        </authorList>
    </citation>
    <scope>NUCLEOTIDE SEQUENCE</scope>
    <source>
        <strain evidence="2">UTEX LB 2760</strain>
    </source>
</reference>